<evidence type="ECO:0000256" key="9">
    <source>
        <dbReference type="ARBA" id="ARBA00023224"/>
    </source>
</evidence>
<dbReference type="SUPFAM" id="SSF81321">
    <property type="entry name" value="Family A G protein-coupled receptor-like"/>
    <property type="match status" value="1"/>
</dbReference>
<feature type="domain" description="G-protein coupled receptors family 1 profile" evidence="13">
    <location>
        <begin position="50"/>
        <end position="329"/>
    </location>
</feature>
<keyword evidence="8 10" id="KW-0675">Receptor</keyword>
<evidence type="ECO:0000256" key="7">
    <source>
        <dbReference type="ARBA" id="ARBA00023157"/>
    </source>
</evidence>
<dbReference type="Pfam" id="PF00001">
    <property type="entry name" value="7tm_1"/>
    <property type="match status" value="1"/>
</dbReference>
<dbReference type="AlphaFoldDB" id="A0A9D3LQK3"/>
<dbReference type="InterPro" id="IPR000276">
    <property type="entry name" value="GPCR_Rhodpsn"/>
</dbReference>
<keyword evidence="5 10" id="KW-0297">G-protein coupled receptor</keyword>
<organism evidence="14 15">
    <name type="scientific">Anguilla anguilla</name>
    <name type="common">European freshwater eel</name>
    <name type="synonym">Muraena anguilla</name>
    <dbReference type="NCBI Taxonomy" id="7936"/>
    <lineage>
        <taxon>Eukaryota</taxon>
        <taxon>Metazoa</taxon>
        <taxon>Chordata</taxon>
        <taxon>Craniata</taxon>
        <taxon>Vertebrata</taxon>
        <taxon>Euteleostomi</taxon>
        <taxon>Actinopterygii</taxon>
        <taxon>Neopterygii</taxon>
        <taxon>Teleostei</taxon>
        <taxon>Anguilliformes</taxon>
        <taxon>Anguillidae</taxon>
        <taxon>Anguilla</taxon>
    </lineage>
</organism>
<feature type="transmembrane region" description="Helical" evidence="12">
    <location>
        <begin position="71"/>
        <end position="96"/>
    </location>
</feature>
<keyword evidence="15" id="KW-1185">Reference proteome</keyword>
<dbReference type="Proteomes" id="UP001044222">
    <property type="component" value="Chromosome 15"/>
</dbReference>
<name>A0A9D3LQK3_ANGAN</name>
<sequence>MENVSGCFKHLLADHLIEHAGMNDTGPYHPAGGLWLGMAIAAIVLVIVAGNTLVIVAIVRTAQLQTTTNIFVTSLAFADLIVGGLVVPLGATTVVTGNWQLDKRFCELWISLDILCVTASIETLCAVAVDRYVAITQPLRHRALLSKRRARLAVCAVWAVAALISFVPVMTRYYRVQDTTDREAQDCYKDDTCCDFITNRPYAVVSSAVSFYIPLGVMIFVYARVLLIASRQQRAINREQLRFWSHRSHCEAPGLHRRASEGAQAWVAAMRERRALATVGIIMGSFTLFWLPFFIANIANVCGRRAPYELFTFLNWLGYANSGLNPIIYCHSPEFRAAFRALLCRPPPRPRINRLYQGCQAHWPCPTSEAERGGALTSGTPGWFWGKDPPAEPPESNGSMRLEGSSELQNEARQPST</sequence>
<keyword evidence="4 12" id="KW-1133">Transmembrane helix</keyword>
<feature type="compositionally biased region" description="Polar residues" evidence="11">
    <location>
        <begin position="406"/>
        <end position="417"/>
    </location>
</feature>
<keyword evidence="2" id="KW-1003">Cell membrane</keyword>
<accession>A0A9D3LQK3</accession>
<feature type="transmembrane region" description="Helical" evidence="12">
    <location>
        <begin position="209"/>
        <end position="229"/>
    </location>
</feature>
<dbReference type="Gene3D" id="1.20.1070.10">
    <property type="entry name" value="Rhodopsin 7-helix transmembrane proteins"/>
    <property type="match status" value="1"/>
</dbReference>
<feature type="region of interest" description="Disordered" evidence="11">
    <location>
        <begin position="370"/>
        <end position="417"/>
    </location>
</feature>
<evidence type="ECO:0000256" key="1">
    <source>
        <dbReference type="ARBA" id="ARBA00004651"/>
    </source>
</evidence>
<dbReference type="EMBL" id="JAFIRN010000015">
    <property type="protein sequence ID" value="KAG5835265.1"/>
    <property type="molecule type" value="Genomic_DNA"/>
</dbReference>
<evidence type="ECO:0000256" key="3">
    <source>
        <dbReference type="ARBA" id="ARBA00022692"/>
    </source>
</evidence>
<dbReference type="GO" id="GO:0071880">
    <property type="term" value="P:adenylate cyclase-activating adrenergic receptor signaling pathway"/>
    <property type="evidence" value="ECO:0007669"/>
    <property type="project" value="TreeGrafter"/>
</dbReference>
<dbReference type="PRINTS" id="PR01102">
    <property type="entry name" value="5HT6RECEPTR"/>
</dbReference>
<feature type="transmembrane region" description="Helical" evidence="12">
    <location>
        <begin position="108"/>
        <end position="129"/>
    </location>
</feature>
<proteinExistence type="inferred from homology"/>
<gene>
    <name evidence="14" type="ORF">ANANG_G00271710</name>
</gene>
<keyword evidence="7" id="KW-1015">Disulfide bond</keyword>
<evidence type="ECO:0000313" key="14">
    <source>
        <dbReference type="EMBL" id="KAG5835265.1"/>
    </source>
</evidence>
<evidence type="ECO:0000313" key="15">
    <source>
        <dbReference type="Proteomes" id="UP001044222"/>
    </source>
</evidence>
<dbReference type="PANTHER" id="PTHR24248:SF3">
    <property type="entry name" value="BETA-3 ADRENERGIC RECEPTOR"/>
    <property type="match status" value="1"/>
</dbReference>
<dbReference type="InterPro" id="IPR017452">
    <property type="entry name" value="GPCR_Rhodpsn_7TM"/>
</dbReference>
<dbReference type="SMART" id="SM01381">
    <property type="entry name" value="7TM_GPCR_Srsx"/>
    <property type="match status" value="1"/>
</dbReference>
<dbReference type="GO" id="GO:0005886">
    <property type="term" value="C:plasma membrane"/>
    <property type="evidence" value="ECO:0007669"/>
    <property type="project" value="UniProtKB-SubCell"/>
</dbReference>
<evidence type="ECO:0000256" key="8">
    <source>
        <dbReference type="ARBA" id="ARBA00023170"/>
    </source>
</evidence>
<feature type="transmembrane region" description="Helical" evidence="12">
    <location>
        <begin position="34"/>
        <end position="59"/>
    </location>
</feature>
<dbReference type="GO" id="GO:0015052">
    <property type="term" value="F:beta3-adrenergic receptor activity"/>
    <property type="evidence" value="ECO:0007669"/>
    <property type="project" value="TreeGrafter"/>
</dbReference>
<reference evidence="14" key="1">
    <citation type="submission" date="2021-01" db="EMBL/GenBank/DDBJ databases">
        <title>A chromosome-scale assembly of European eel, Anguilla anguilla.</title>
        <authorList>
            <person name="Henkel C."/>
            <person name="Jong-Raadsen S.A."/>
            <person name="Dufour S."/>
            <person name="Weltzien F.-A."/>
            <person name="Palstra A.P."/>
            <person name="Pelster B."/>
            <person name="Spaink H.P."/>
            <person name="Van Den Thillart G.E."/>
            <person name="Jansen H."/>
            <person name="Zahm M."/>
            <person name="Klopp C."/>
            <person name="Cedric C."/>
            <person name="Louis A."/>
            <person name="Berthelot C."/>
            <person name="Parey E."/>
            <person name="Roest Crollius H."/>
            <person name="Montfort J."/>
            <person name="Robinson-Rechavi M."/>
            <person name="Bucao C."/>
            <person name="Bouchez O."/>
            <person name="Gislard M."/>
            <person name="Lluch J."/>
            <person name="Milhes M."/>
            <person name="Lampietro C."/>
            <person name="Lopez Roques C."/>
            <person name="Donnadieu C."/>
            <person name="Braasch I."/>
            <person name="Desvignes T."/>
            <person name="Postlethwait J."/>
            <person name="Bobe J."/>
            <person name="Guiguen Y."/>
            <person name="Dirks R."/>
        </authorList>
    </citation>
    <scope>NUCLEOTIDE SEQUENCE</scope>
    <source>
        <strain evidence="14">Tag_6206</strain>
        <tissue evidence="14">Liver</tissue>
    </source>
</reference>
<feature type="transmembrane region" description="Helical" evidence="12">
    <location>
        <begin position="150"/>
        <end position="170"/>
    </location>
</feature>
<comment type="subcellular location">
    <subcellularLocation>
        <location evidence="1">Cell membrane</location>
        <topology evidence="1">Multi-pass membrane protein</topology>
    </subcellularLocation>
</comment>
<evidence type="ECO:0000259" key="13">
    <source>
        <dbReference type="PROSITE" id="PS50262"/>
    </source>
</evidence>
<dbReference type="PRINTS" id="PR00237">
    <property type="entry name" value="GPCRRHODOPSN"/>
</dbReference>
<feature type="transmembrane region" description="Helical" evidence="12">
    <location>
        <begin position="275"/>
        <end position="295"/>
    </location>
</feature>
<keyword evidence="6 12" id="KW-0472">Membrane</keyword>
<dbReference type="GO" id="GO:0043410">
    <property type="term" value="P:positive regulation of MAPK cascade"/>
    <property type="evidence" value="ECO:0007669"/>
    <property type="project" value="TreeGrafter"/>
</dbReference>
<evidence type="ECO:0000256" key="11">
    <source>
        <dbReference type="SAM" id="MobiDB-lite"/>
    </source>
</evidence>
<comment type="caution">
    <text evidence="14">The sequence shown here is derived from an EMBL/GenBank/DDBJ whole genome shotgun (WGS) entry which is preliminary data.</text>
</comment>
<protein>
    <recommendedName>
        <fullName evidence="13">G-protein coupled receptors family 1 profile domain-containing protein</fullName>
    </recommendedName>
</protein>
<evidence type="ECO:0000256" key="10">
    <source>
        <dbReference type="RuleBase" id="RU000688"/>
    </source>
</evidence>
<evidence type="ECO:0000256" key="12">
    <source>
        <dbReference type="SAM" id="Phobius"/>
    </source>
</evidence>
<dbReference type="GO" id="GO:0002025">
    <property type="term" value="P:norepinephrine-epinephrine-mediated vasodilation involved in regulation of systemic arterial blood pressure"/>
    <property type="evidence" value="ECO:0007669"/>
    <property type="project" value="TreeGrafter"/>
</dbReference>
<comment type="similarity">
    <text evidence="10">Belongs to the G-protein coupled receptor 1 family.</text>
</comment>
<dbReference type="PROSITE" id="PS50262">
    <property type="entry name" value="G_PROTEIN_RECEP_F1_2"/>
    <property type="match status" value="1"/>
</dbReference>
<evidence type="ECO:0000256" key="5">
    <source>
        <dbReference type="ARBA" id="ARBA00023040"/>
    </source>
</evidence>
<dbReference type="GO" id="GO:0051379">
    <property type="term" value="F:epinephrine binding"/>
    <property type="evidence" value="ECO:0007669"/>
    <property type="project" value="TreeGrafter"/>
</dbReference>
<keyword evidence="3 10" id="KW-0812">Transmembrane</keyword>
<keyword evidence="9 10" id="KW-0807">Transducer</keyword>
<evidence type="ECO:0000256" key="4">
    <source>
        <dbReference type="ARBA" id="ARBA00022989"/>
    </source>
</evidence>
<evidence type="ECO:0000256" key="2">
    <source>
        <dbReference type="ARBA" id="ARBA00022475"/>
    </source>
</evidence>
<dbReference type="PANTHER" id="PTHR24248">
    <property type="entry name" value="ADRENERGIC RECEPTOR-RELATED G-PROTEIN COUPLED RECEPTOR"/>
    <property type="match status" value="1"/>
</dbReference>
<dbReference type="PROSITE" id="PS00237">
    <property type="entry name" value="G_PROTEIN_RECEP_F1_1"/>
    <property type="match status" value="1"/>
</dbReference>
<evidence type="ECO:0000256" key="6">
    <source>
        <dbReference type="ARBA" id="ARBA00023136"/>
    </source>
</evidence>